<gene>
    <name evidence="2" type="ORF">C24_LOCUS23850</name>
</gene>
<dbReference type="Pfam" id="PF00646">
    <property type="entry name" value="F-box"/>
    <property type="match status" value="1"/>
</dbReference>
<dbReference type="PANTHER" id="PTHR31900">
    <property type="entry name" value="F-BOX/RNI SUPERFAMILY PROTEIN-RELATED"/>
    <property type="match status" value="1"/>
</dbReference>
<dbReference type="InterPro" id="IPR053781">
    <property type="entry name" value="F-box_AtFBL13-like"/>
</dbReference>
<dbReference type="Proteomes" id="UP000434276">
    <property type="component" value="Unassembled WGS sequence"/>
</dbReference>
<dbReference type="InterPro" id="IPR036047">
    <property type="entry name" value="F-box-like_dom_sf"/>
</dbReference>
<accession>A0A5S9Y9N2</accession>
<dbReference type="PANTHER" id="PTHR31900:SF28">
    <property type="entry name" value="FBD DOMAIN-CONTAINING PROTEIN"/>
    <property type="match status" value="1"/>
</dbReference>
<dbReference type="Pfam" id="PF08387">
    <property type="entry name" value="FBD"/>
    <property type="match status" value="1"/>
</dbReference>
<dbReference type="SUPFAM" id="SSF81383">
    <property type="entry name" value="F-box domain"/>
    <property type="match status" value="1"/>
</dbReference>
<feature type="domain" description="FBD" evidence="1">
    <location>
        <begin position="335"/>
        <end position="401"/>
    </location>
</feature>
<reference evidence="2 3" key="1">
    <citation type="submission" date="2019-12" db="EMBL/GenBank/DDBJ databases">
        <authorList>
            <person name="Jiao W.-B."/>
            <person name="Schneeberger K."/>
        </authorList>
    </citation>
    <scope>NUCLEOTIDE SEQUENCE [LARGE SCALE GENOMIC DNA]</scope>
    <source>
        <strain evidence="3">cv. C24</strain>
    </source>
</reference>
<evidence type="ECO:0000259" key="1">
    <source>
        <dbReference type="SMART" id="SM00579"/>
    </source>
</evidence>
<evidence type="ECO:0000313" key="2">
    <source>
        <dbReference type="EMBL" id="CAA0406152.1"/>
    </source>
</evidence>
<dbReference type="InterPro" id="IPR032675">
    <property type="entry name" value="LRR_dom_sf"/>
</dbReference>
<dbReference type="InterPro" id="IPR055411">
    <property type="entry name" value="LRR_FXL15/At3g58940/PEG3-like"/>
</dbReference>
<dbReference type="InterPro" id="IPR001810">
    <property type="entry name" value="F-box_dom"/>
</dbReference>
<dbReference type="SUPFAM" id="SSF52047">
    <property type="entry name" value="RNI-like"/>
    <property type="match status" value="1"/>
</dbReference>
<dbReference type="EMBL" id="CACSHJ010000096">
    <property type="protein sequence ID" value="CAA0406152.1"/>
    <property type="molecule type" value="Genomic_DNA"/>
</dbReference>
<dbReference type="OrthoDB" id="1083020at2759"/>
<proteinExistence type="predicted"/>
<name>A0A5S9Y9N2_ARATH</name>
<dbReference type="Pfam" id="PF24758">
    <property type="entry name" value="LRR_At5g56370"/>
    <property type="match status" value="1"/>
</dbReference>
<evidence type="ECO:0000313" key="3">
    <source>
        <dbReference type="Proteomes" id="UP000434276"/>
    </source>
</evidence>
<sequence length="438" mass="50458">MDIFNGLPDDVLVKILSFVPTKVAVSTSILSKRWEFLWMWLPRLDFGSPKTDLLAFLNTCQYDKEEEVGLVDFIDKKLPLHRAPVLESLRLNFYLYQYNTHIEPEYIKRWIEIAVSRHVRVLEISYECWDENIFPSSLFTCKSLVTLKLDNVVLIDVPSTVSFPSLKTLQLDSVTFVEGKSLQDILSICPVLDDLSVICSVHQDVKEFTIIVPSLQSLTLFIENCEVFDGYVIDTPLKYLKLEDVHEEEHYCLLKKMPKLREAYVDVQLDDLKSLIGSITSVKRLNHMFREKSKILGQLLKDSPNLRVLNIFKVQGHVTLSTGVDCWNQPISVPECLLESLQIFNLSHYFGNQQDRDFVVYILKNACHLKTATILADEPEHLVPNLKDHIERLESLLDVFVWREYFLFIDTAMCNASIAKTRARVACFACSSSIILTR</sequence>
<dbReference type="CDD" id="cd22160">
    <property type="entry name" value="F-box_AtFBL13-like"/>
    <property type="match status" value="1"/>
</dbReference>
<dbReference type="AlphaFoldDB" id="A0A5S9Y9N2"/>
<dbReference type="Gene3D" id="3.80.10.10">
    <property type="entry name" value="Ribonuclease Inhibitor"/>
    <property type="match status" value="1"/>
</dbReference>
<protein>
    <recommendedName>
        <fullName evidence="1">FBD domain-containing protein</fullName>
    </recommendedName>
</protein>
<dbReference type="InterPro" id="IPR050232">
    <property type="entry name" value="FBL13/AtMIF1-like"/>
</dbReference>
<dbReference type="InterPro" id="IPR006566">
    <property type="entry name" value="FBD"/>
</dbReference>
<dbReference type="ExpressionAtlas" id="A0A5S9Y9N2">
    <property type="expression patterns" value="baseline and differential"/>
</dbReference>
<dbReference type="SMART" id="SM00579">
    <property type="entry name" value="FBD"/>
    <property type="match status" value="1"/>
</dbReference>
<organism evidence="2 3">
    <name type="scientific">Arabidopsis thaliana</name>
    <name type="common">Mouse-ear cress</name>
    <dbReference type="NCBI Taxonomy" id="3702"/>
    <lineage>
        <taxon>Eukaryota</taxon>
        <taxon>Viridiplantae</taxon>
        <taxon>Streptophyta</taxon>
        <taxon>Embryophyta</taxon>
        <taxon>Tracheophyta</taxon>
        <taxon>Spermatophyta</taxon>
        <taxon>Magnoliopsida</taxon>
        <taxon>eudicotyledons</taxon>
        <taxon>Gunneridae</taxon>
        <taxon>Pentapetalae</taxon>
        <taxon>rosids</taxon>
        <taxon>malvids</taxon>
        <taxon>Brassicales</taxon>
        <taxon>Brassicaceae</taxon>
        <taxon>Camelineae</taxon>
        <taxon>Arabidopsis</taxon>
    </lineage>
</organism>